<accession>C6B5J8</accession>
<reference evidence="2 3" key="1">
    <citation type="journal article" date="2010" name="Stand. Genomic Sci.">
        <title>Complete genome sequence of Rhizobium leguminosarum bv. trifolii strain WSM1325, an effective microsymbiont of annual Mediterranean clovers.</title>
        <authorList>
            <person name="Reeve W."/>
            <person name="O'Hara G."/>
            <person name="Chain P."/>
            <person name="Ardley J."/>
            <person name="Brau L."/>
            <person name="Nandesena K."/>
            <person name="Tiwari R."/>
            <person name="Copeland A."/>
            <person name="Nolan M."/>
            <person name="Han C."/>
            <person name="Brettin T."/>
            <person name="Land M."/>
            <person name="Ovchinikova G."/>
            <person name="Ivanova N."/>
            <person name="Mavromatis K."/>
            <person name="Markowitz V."/>
            <person name="Kyrpides N."/>
            <person name="Melino V."/>
            <person name="Denton M."/>
            <person name="Yates R."/>
            <person name="Howieson J."/>
        </authorList>
    </citation>
    <scope>NUCLEOTIDE SEQUENCE [LARGE SCALE GENOMIC DNA]</scope>
    <source>
        <strain evidence="2 3">WSM1325</strain>
        <plasmid evidence="3">Plasmid pR132501</plasmid>
    </source>
</reference>
<dbReference type="Pfam" id="PF13557">
    <property type="entry name" value="Phenol_MetA_deg"/>
    <property type="match status" value="1"/>
</dbReference>
<feature type="signal peptide" evidence="1">
    <location>
        <begin position="1"/>
        <end position="29"/>
    </location>
</feature>
<feature type="chain" id="PRO_5002961813" description="Phenol degradation protein meta" evidence="1">
    <location>
        <begin position="30"/>
        <end position="331"/>
    </location>
</feature>
<dbReference type="AlphaFoldDB" id="C6B5J8"/>
<dbReference type="Proteomes" id="UP000002256">
    <property type="component" value="Plasmid pR132501"/>
</dbReference>
<dbReference type="KEGG" id="rlg:Rleg_5144"/>
<protein>
    <recommendedName>
        <fullName evidence="4">Phenol degradation protein meta</fullName>
    </recommendedName>
</protein>
<keyword evidence="1" id="KW-0732">Signal</keyword>
<sequence length="331" mass="34517">MIRKLLVFSVASTFLAGAAVTLLPPLAFAAEGGAGFYLLGSKGPAAAITPPPGVFFSNDIYLYTGDLGGGKVLPTGGRLAVGVEGKAVIEVPTVLWILPEDVAGGHLGLSLTVPVGWKNTDADVTLAGPRGGTASGSISDPIFTVGDPVLGALLGWEAGNFHWQTALLVNVPIGDYQDGEISNIAFHHWGADISAGVTWLDPAIGLDLSAVVGMTFNAENPATDYRTGNEFHVEWSAVQHFNEQFDAGLVGYYYDQVSGDSGAGASSDFKGRVAAIGATIGWTFKAGEVPISTRIKYFHEFAAENRAEGDAVYLTVSMPLSITKPMNIAAQ</sequence>
<evidence type="ECO:0008006" key="4">
    <source>
        <dbReference type="Google" id="ProtNLM"/>
    </source>
</evidence>
<dbReference type="EMBL" id="CP001623">
    <property type="protein sequence ID" value="ACS59356.1"/>
    <property type="molecule type" value="Genomic_DNA"/>
</dbReference>
<proteinExistence type="predicted"/>
<keyword evidence="2" id="KW-0614">Plasmid</keyword>
<dbReference type="HOGENOM" id="CLU_066206_0_0_5"/>
<gene>
    <name evidence="2" type="ordered locus">Rleg_5144</name>
</gene>
<name>C6B5J8_RHILS</name>
<dbReference type="InterPro" id="IPR025737">
    <property type="entry name" value="FApF"/>
</dbReference>
<evidence type="ECO:0000256" key="1">
    <source>
        <dbReference type="SAM" id="SignalP"/>
    </source>
</evidence>
<evidence type="ECO:0000313" key="3">
    <source>
        <dbReference type="Proteomes" id="UP000002256"/>
    </source>
</evidence>
<organism evidence="2 3">
    <name type="scientific">Rhizobium leguminosarum bv. trifolii (strain WSM1325)</name>
    <dbReference type="NCBI Taxonomy" id="395491"/>
    <lineage>
        <taxon>Bacteria</taxon>
        <taxon>Pseudomonadati</taxon>
        <taxon>Pseudomonadota</taxon>
        <taxon>Alphaproteobacteria</taxon>
        <taxon>Hyphomicrobiales</taxon>
        <taxon>Rhizobiaceae</taxon>
        <taxon>Rhizobium/Agrobacterium group</taxon>
        <taxon>Rhizobium</taxon>
    </lineage>
</organism>
<evidence type="ECO:0000313" key="2">
    <source>
        <dbReference type="EMBL" id="ACS59356.1"/>
    </source>
</evidence>
<geneLocation type="plasmid" evidence="2 3">
    <name>pR132501</name>
</geneLocation>